<evidence type="ECO:0000256" key="17">
    <source>
        <dbReference type="ARBA" id="ARBA00023180"/>
    </source>
</evidence>
<feature type="region of interest" description="Disordered" evidence="21">
    <location>
        <begin position="1032"/>
        <end position="1057"/>
    </location>
</feature>
<evidence type="ECO:0000256" key="1">
    <source>
        <dbReference type="ARBA" id="ARBA00004135"/>
    </source>
</evidence>
<dbReference type="GO" id="GO:0099634">
    <property type="term" value="C:postsynaptic specialization membrane"/>
    <property type="evidence" value="ECO:0007669"/>
    <property type="project" value="TreeGrafter"/>
</dbReference>
<feature type="domain" description="Cadherin" evidence="24">
    <location>
        <begin position="417"/>
        <end position="524"/>
    </location>
</feature>
<dbReference type="InterPro" id="IPR014868">
    <property type="entry name" value="Cadherin_pro_dom"/>
</dbReference>
<dbReference type="FunFam" id="2.60.40.60:FF:000019">
    <property type="entry name" value="Cadherin 2"/>
    <property type="match status" value="1"/>
</dbReference>
<evidence type="ECO:0000256" key="3">
    <source>
        <dbReference type="ARBA" id="ARBA00004251"/>
    </source>
</evidence>
<keyword evidence="9" id="KW-0479">Metal-binding</keyword>
<organism evidence="25 26">
    <name type="scientific">Paramormyrops kingsleyae</name>
    <dbReference type="NCBI Taxonomy" id="1676925"/>
    <lineage>
        <taxon>Eukaryota</taxon>
        <taxon>Metazoa</taxon>
        <taxon>Chordata</taxon>
        <taxon>Craniata</taxon>
        <taxon>Vertebrata</taxon>
        <taxon>Euteleostomi</taxon>
        <taxon>Actinopterygii</taxon>
        <taxon>Neopterygii</taxon>
        <taxon>Teleostei</taxon>
        <taxon>Osteoglossocephala</taxon>
        <taxon>Osteoglossomorpha</taxon>
        <taxon>Osteoglossiformes</taxon>
        <taxon>Mormyridae</taxon>
        <taxon>Paramormyrops</taxon>
    </lineage>
</organism>
<evidence type="ECO:0000256" key="12">
    <source>
        <dbReference type="ARBA" id="ARBA00022837"/>
    </source>
</evidence>
<evidence type="ECO:0000256" key="11">
    <source>
        <dbReference type="ARBA" id="ARBA00022737"/>
    </source>
</evidence>
<evidence type="ECO:0000256" key="7">
    <source>
        <dbReference type="ARBA" id="ARBA00022685"/>
    </source>
</evidence>
<evidence type="ECO:0000256" key="10">
    <source>
        <dbReference type="ARBA" id="ARBA00022729"/>
    </source>
</evidence>
<dbReference type="InterPro" id="IPR002126">
    <property type="entry name" value="Cadherin-like_dom"/>
</dbReference>
<keyword evidence="6" id="KW-1003">Cell membrane</keyword>
<dbReference type="FunFam" id="2.60.40.60:FF:000045">
    <property type="entry name" value="Cadherin 2"/>
    <property type="match status" value="1"/>
</dbReference>
<dbReference type="GO" id="GO:0007498">
    <property type="term" value="P:mesoderm development"/>
    <property type="evidence" value="ECO:0007669"/>
    <property type="project" value="UniProtKB-ARBA"/>
</dbReference>
<keyword evidence="11" id="KW-0677">Repeat</keyword>
<dbReference type="FunFam" id="2.60.40.60:FF:000011">
    <property type="entry name" value="Cadherin 1"/>
    <property type="match status" value="2"/>
</dbReference>
<comment type="subcellular location">
    <subcellularLocation>
        <location evidence="4">Cell junction</location>
        <location evidence="4">Adherens junction</location>
    </subcellularLocation>
    <subcellularLocation>
        <location evidence="5">Cell junction</location>
        <location evidence="5">Desmosome</location>
    </subcellularLocation>
    <subcellularLocation>
        <location evidence="1">Cell membrane</location>
        <location evidence="1">Sarcolemma</location>
    </subcellularLocation>
    <subcellularLocation>
        <location evidence="3 19">Cell membrane</location>
        <topology evidence="3 19">Single-pass type I membrane protein</topology>
    </subcellularLocation>
    <subcellularLocation>
        <location evidence="2">Cell surface</location>
    </subcellularLocation>
</comment>
<keyword evidence="15 22" id="KW-1133">Transmembrane helix</keyword>
<dbReference type="PANTHER" id="PTHR24027">
    <property type="entry name" value="CADHERIN-23"/>
    <property type="match status" value="1"/>
</dbReference>
<dbReference type="Pfam" id="PF08758">
    <property type="entry name" value="Cadherin_pro"/>
    <property type="match status" value="1"/>
</dbReference>
<feature type="domain" description="Cadherin" evidence="24">
    <location>
        <begin position="525"/>
        <end position="639"/>
    </location>
</feature>
<evidence type="ECO:0000256" key="8">
    <source>
        <dbReference type="ARBA" id="ARBA00022692"/>
    </source>
</evidence>
<protein>
    <submittedName>
        <fullName evidence="25">Cadherin 2</fullName>
    </submittedName>
</protein>
<keyword evidence="17" id="KW-0325">Glycoprotein</keyword>
<keyword evidence="16 22" id="KW-0472">Membrane</keyword>
<evidence type="ECO:0000256" key="2">
    <source>
        <dbReference type="ARBA" id="ARBA00004241"/>
    </source>
</evidence>
<dbReference type="GeneTree" id="ENSGT00940000155981"/>
<dbReference type="GO" id="GO:0014704">
    <property type="term" value="C:intercalated disc"/>
    <property type="evidence" value="ECO:0007669"/>
    <property type="project" value="TreeGrafter"/>
</dbReference>
<dbReference type="PROSITE" id="PS50268">
    <property type="entry name" value="CADHERIN_2"/>
    <property type="match status" value="7"/>
</dbReference>
<feature type="domain" description="Cadherin" evidence="24">
    <location>
        <begin position="755"/>
        <end position="862"/>
    </location>
</feature>
<dbReference type="InterPro" id="IPR015919">
    <property type="entry name" value="Cadherin-like_sf"/>
</dbReference>
<evidence type="ECO:0000256" key="20">
    <source>
        <dbReference type="RuleBase" id="RU004357"/>
    </source>
</evidence>
<dbReference type="GO" id="GO:0000902">
    <property type="term" value="P:cell morphogenesis"/>
    <property type="evidence" value="ECO:0007669"/>
    <property type="project" value="TreeGrafter"/>
</dbReference>
<dbReference type="GO" id="GO:0030027">
    <property type="term" value="C:lamellipodium"/>
    <property type="evidence" value="ECO:0007669"/>
    <property type="project" value="TreeGrafter"/>
</dbReference>
<dbReference type="GO" id="GO:0016342">
    <property type="term" value="C:catenin complex"/>
    <property type="evidence" value="ECO:0007669"/>
    <property type="project" value="TreeGrafter"/>
</dbReference>
<dbReference type="GO" id="GO:0045177">
    <property type="term" value="C:apical part of cell"/>
    <property type="evidence" value="ECO:0007669"/>
    <property type="project" value="TreeGrafter"/>
</dbReference>
<dbReference type="GO" id="GO:0014069">
    <property type="term" value="C:postsynaptic density"/>
    <property type="evidence" value="ECO:0007669"/>
    <property type="project" value="TreeGrafter"/>
</dbReference>
<dbReference type="FunFam" id="2.60.40.60:FF:000027">
    <property type="entry name" value="Cadherin 2"/>
    <property type="match status" value="1"/>
</dbReference>
<dbReference type="GO" id="GO:0030057">
    <property type="term" value="C:desmosome"/>
    <property type="evidence" value="ECO:0007669"/>
    <property type="project" value="UniProtKB-SubCell"/>
</dbReference>
<evidence type="ECO:0000256" key="23">
    <source>
        <dbReference type="SAM" id="SignalP"/>
    </source>
</evidence>
<evidence type="ECO:0000256" key="22">
    <source>
        <dbReference type="SAM" id="Phobius"/>
    </source>
</evidence>
<comment type="function">
    <text evidence="20">Cadherins are calcium-dependent cell adhesion proteins.</text>
</comment>
<dbReference type="Proteomes" id="UP000261540">
    <property type="component" value="Unplaced"/>
</dbReference>
<dbReference type="Gene3D" id="2.60.40.60">
    <property type="entry name" value="Cadherins"/>
    <property type="match status" value="8"/>
</dbReference>
<dbReference type="Pfam" id="PF00028">
    <property type="entry name" value="Cadherin"/>
    <property type="match status" value="7"/>
</dbReference>
<feature type="domain" description="Cadherin" evidence="24">
    <location>
        <begin position="861"/>
        <end position="972"/>
    </location>
</feature>
<evidence type="ECO:0000256" key="15">
    <source>
        <dbReference type="ARBA" id="ARBA00022989"/>
    </source>
</evidence>
<dbReference type="GO" id="GO:0030010">
    <property type="term" value="P:establishment of cell polarity"/>
    <property type="evidence" value="ECO:0007669"/>
    <property type="project" value="UniProtKB-ARBA"/>
</dbReference>
<name>A0A3B3RGS7_9TELE</name>
<dbReference type="GO" id="GO:0044331">
    <property type="term" value="P:cell-cell adhesion mediated by cadherin"/>
    <property type="evidence" value="ECO:0007669"/>
    <property type="project" value="TreeGrafter"/>
</dbReference>
<feature type="chain" id="PRO_5017437194" evidence="23">
    <location>
        <begin position="25"/>
        <end position="1163"/>
    </location>
</feature>
<keyword evidence="10 23" id="KW-0732">Signal</keyword>
<dbReference type="GO" id="GO:0045296">
    <property type="term" value="F:cadherin binding"/>
    <property type="evidence" value="ECO:0007669"/>
    <property type="project" value="TreeGrafter"/>
</dbReference>
<evidence type="ECO:0000259" key="24">
    <source>
        <dbReference type="PROSITE" id="PS50268"/>
    </source>
</evidence>
<feature type="transmembrane region" description="Helical" evidence="22">
    <location>
        <begin position="972"/>
        <end position="1003"/>
    </location>
</feature>
<dbReference type="PRINTS" id="PR00205">
    <property type="entry name" value="CADHERIN"/>
</dbReference>
<evidence type="ECO:0000256" key="21">
    <source>
        <dbReference type="SAM" id="MobiDB-lite"/>
    </source>
</evidence>
<keyword evidence="12 18" id="KW-0106">Calcium</keyword>
<feature type="domain" description="Cadherin" evidence="24">
    <location>
        <begin position="159"/>
        <end position="266"/>
    </location>
</feature>
<evidence type="ECO:0000313" key="25">
    <source>
        <dbReference type="Ensembl" id="ENSPKIP00000017629.1"/>
    </source>
</evidence>
<dbReference type="GO" id="GO:0001841">
    <property type="term" value="P:neural tube formation"/>
    <property type="evidence" value="ECO:0007669"/>
    <property type="project" value="UniProtKB-ARBA"/>
</dbReference>
<feature type="compositionally biased region" description="Low complexity" evidence="21">
    <location>
        <begin position="1119"/>
        <end position="1137"/>
    </location>
</feature>
<keyword evidence="26" id="KW-1185">Reference proteome</keyword>
<reference evidence="25" key="1">
    <citation type="submission" date="2025-08" db="UniProtKB">
        <authorList>
            <consortium name="Ensembl"/>
        </authorList>
    </citation>
    <scope>IDENTIFICATION</scope>
</reference>
<dbReference type="GO" id="GO:0060027">
    <property type="term" value="P:convergent extension involved in gastrulation"/>
    <property type="evidence" value="ECO:0007669"/>
    <property type="project" value="UniProtKB-ARBA"/>
</dbReference>
<feature type="region of interest" description="Disordered" evidence="21">
    <location>
        <begin position="1117"/>
        <end position="1140"/>
    </location>
</feature>
<dbReference type="STRING" id="1676925.ENSPKIP00000017629"/>
<dbReference type="GO" id="GO:0034332">
    <property type="term" value="P:adherens junction organization"/>
    <property type="evidence" value="ECO:0007669"/>
    <property type="project" value="TreeGrafter"/>
</dbReference>
<evidence type="ECO:0000313" key="26">
    <source>
        <dbReference type="Proteomes" id="UP000261540"/>
    </source>
</evidence>
<dbReference type="OrthoDB" id="6079678at2759"/>
<dbReference type="GO" id="GO:0048787">
    <property type="term" value="C:presynaptic active zone membrane"/>
    <property type="evidence" value="ECO:0007669"/>
    <property type="project" value="TreeGrafter"/>
</dbReference>
<dbReference type="SUPFAM" id="SSF49313">
    <property type="entry name" value="Cadherin-like"/>
    <property type="match status" value="8"/>
</dbReference>
<dbReference type="PROSITE" id="PS00232">
    <property type="entry name" value="CADHERIN_1"/>
    <property type="match status" value="3"/>
</dbReference>
<dbReference type="GO" id="GO:0042074">
    <property type="term" value="P:cell migration involved in gastrulation"/>
    <property type="evidence" value="ECO:0007669"/>
    <property type="project" value="UniProtKB-ARBA"/>
</dbReference>
<dbReference type="SMART" id="SM01055">
    <property type="entry name" value="Cadherin_pro"/>
    <property type="match status" value="1"/>
</dbReference>
<keyword evidence="7" id="KW-0165">Cleavage on pair of basic residues</keyword>
<dbReference type="InterPro" id="IPR039808">
    <property type="entry name" value="Cadherin"/>
</dbReference>
<dbReference type="FunFam" id="2.60.40.60:FF:000022">
    <property type="entry name" value="Cadherin 2"/>
    <property type="match status" value="2"/>
</dbReference>
<dbReference type="SMART" id="SM00112">
    <property type="entry name" value="CA"/>
    <property type="match status" value="7"/>
</dbReference>
<dbReference type="Gene3D" id="4.10.900.10">
    <property type="entry name" value="TCF3-CBD (Catenin binding domain)"/>
    <property type="match status" value="1"/>
</dbReference>
<dbReference type="GO" id="GO:0007416">
    <property type="term" value="P:synapse assembly"/>
    <property type="evidence" value="ECO:0007669"/>
    <property type="project" value="TreeGrafter"/>
</dbReference>
<evidence type="ECO:0000256" key="14">
    <source>
        <dbReference type="ARBA" id="ARBA00022949"/>
    </source>
</evidence>
<dbReference type="GO" id="GO:0005509">
    <property type="term" value="F:calcium ion binding"/>
    <property type="evidence" value="ECO:0007669"/>
    <property type="project" value="UniProtKB-UniRule"/>
</dbReference>
<dbReference type="GO" id="GO:0005912">
    <property type="term" value="C:adherens junction"/>
    <property type="evidence" value="ECO:0007669"/>
    <property type="project" value="UniProtKB-SubCell"/>
</dbReference>
<dbReference type="GO" id="GO:0007043">
    <property type="term" value="P:cell-cell junction assembly"/>
    <property type="evidence" value="ECO:0007669"/>
    <property type="project" value="TreeGrafter"/>
</dbReference>
<dbReference type="InterPro" id="IPR000233">
    <property type="entry name" value="Cadherin_Y-type_LIR"/>
</dbReference>
<dbReference type="AlphaFoldDB" id="A0A3B3RGS7"/>
<evidence type="ECO:0000256" key="19">
    <source>
        <dbReference type="RuleBase" id="RU003318"/>
    </source>
</evidence>
<proteinExistence type="predicted"/>
<evidence type="ECO:0000256" key="13">
    <source>
        <dbReference type="ARBA" id="ARBA00022889"/>
    </source>
</evidence>
<keyword evidence="8 19" id="KW-0812">Transmembrane</keyword>
<dbReference type="GO" id="GO:0001764">
    <property type="term" value="P:neuron migration"/>
    <property type="evidence" value="ECO:0007669"/>
    <property type="project" value="UniProtKB-ARBA"/>
</dbReference>
<feature type="signal peptide" evidence="23">
    <location>
        <begin position="1"/>
        <end position="24"/>
    </location>
</feature>
<dbReference type="GO" id="GO:0043005">
    <property type="term" value="C:neuron projection"/>
    <property type="evidence" value="ECO:0007669"/>
    <property type="project" value="TreeGrafter"/>
</dbReference>
<dbReference type="GO" id="GO:0007156">
    <property type="term" value="P:homophilic cell adhesion via plasma membrane adhesion molecules"/>
    <property type="evidence" value="ECO:0007669"/>
    <property type="project" value="InterPro"/>
</dbReference>
<dbReference type="FunFam" id="4.10.900.10:FF:000001">
    <property type="entry name" value="Cadherin 2"/>
    <property type="match status" value="1"/>
</dbReference>
<dbReference type="GO" id="GO:0009986">
    <property type="term" value="C:cell surface"/>
    <property type="evidence" value="ECO:0007669"/>
    <property type="project" value="UniProtKB-SubCell"/>
</dbReference>
<evidence type="ECO:0000256" key="18">
    <source>
        <dbReference type="PROSITE-ProRule" id="PRU00043"/>
    </source>
</evidence>
<gene>
    <name evidence="25" type="primary">CDH2</name>
</gene>
<evidence type="ECO:0000256" key="4">
    <source>
        <dbReference type="ARBA" id="ARBA00004536"/>
    </source>
</evidence>
<keyword evidence="13 19" id="KW-0130">Cell adhesion</keyword>
<dbReference type="GO" id="GO:0008013">
    <property type="term" value="F:beta-catenin binding"/>
    <property type="evidence" value="ECO:0007669"/>
    <property type="project" value="TreeGrafter"/>
</dbReference>
<accession>A0A3B3RGS7</accession>
<dbReference type="InterPro" id="IPR027397">
    <property type="entry name" value="Catenin-bd_sf"/>
</dbReference>
<evidence type="ECO:0000256" key="5">
    <source>
        <dbReference type="ARBA" id="ARBA00004568"/>
    </source>
</evidence>
<dbReference type="CDD" id="cd11304">
    <property type="entry name" value="Cadherin_repeat"/>
    <property type="match status" value="6"/>
</dbReference>
<evidence type="ECO:0000256" key="6">
    <source>
        <dbReference type="ARBA" id="ARBA00022475"/>
    </source>
</evidence>
<reference evidence="25" key="2">
    <citation type="submission" date="2025-09" db="UniProtKB">
        <authorList>
            <consortium name="Ensembl"/>
        </authorList>
    </citation>
    <scope>IDENTIFICATION</scope>
</reference>
<dbReference type="InterPro" id="IPR020894">
    <property type="entry name" value="Cadherin_CS"/>
</dbReference>
<feature type="domain" description="Cadherin" evidence="24">
    <location>
        <begin position="267"/>
        <end position="379"/>
    </location>
</feature>
<keyword evidence="14" id="KW-0965">Cell junction</keyword>
<dbReference type="Ensembl" id="ENSPKIT00000042143.1">
    <property type="protein sequence ID" value="ENSPKIP00000017629.1"/>
    <property type="gene ID" value="ENSPKIG00000003447.1"/>
</dbReference>
<sequence length="1163" mass="128296">MFLNEGSGALLLALLAALQVSAEGRGTPLCQPGFSEDLYDVVVSGNPTEGQPLLRVKFVDCGRSRRLRFKTGDPEDFRIDGDGVVYATRSFQIPSARAILIYAQDVDTQDKWRTKVKVTQRGQQVKETQDTGAPAPIQEITFPLGHGDGSAGLERSKRDWVIPPINVVENSRGPFPSKLVRVTSDLQMKHVVRYRITGPGADEPPAGIFIMDPVSGELSVMKSLDREQRPSFQLRAHALDQFGNQLENSIDIYINVIDQNDNRPQFVHQIWNGRVQDGSKPGTHVMTITATDKDDSRTSNGAVQYRIVAQSPKIPTDGIFSINSESGSIATMVGSLDREKVPEYTLIIQATDMDGHVLHGLSNTATAMIQVTDADLPSSTMQVKETQDTGAPPPIREIVFPLGHVDGSGGLKRRKRDWVIPSINVPESSRGPFPSELVRIRSDHDKNRSLRYSVTGPGADQPPTGIFIINPISGELSVTKPLDREQIASFHLRAHAVDLNGNQVENPIDISINVIDINDNRPEFVHQIWNGTVPEGSKPGTYVMTVTSIDKDDPKTVNGMLRYKILAQSPDTPSNNMFTINNQTGGIITMAAGLDREKVPQYTLIIQATDMEGNAMYGLSNTATALIRVTDINDNPPEFTTYTFYGEVPENRVNIVVANLSVTDKDQPNTPAWNAVYKIIGGDPTGRFTVRTDPASNKGLVTVVKPIDYEVSRTFVLTVIAENEEFLAKGIHLPRQSTATVSIRVIDVNESPYFEPNPKLMRLEEGMPAESMLTVFTAQDPDRFMEQTIRYSKLYDPANWLRIDPANGQISTMALLDRESPYVQNNLYNATFLASDNGIPPASGTGTLQIFLLDINDNAPHVFPREAEMCERPEPNGINITAIDGDIHPNAGPFAFELSSRPSTVRRNWTITRLSGNYAQLSLRISYLESGIYEVPIIITDSGNLPMVNTSYLRVKVCQCDHNGDCVDMERIVAAGLGTGAIIAILLCIIILLILVLLFVVWMKRRDKERQAKQLLIDPEDDVRDNILKYDEEGGGEEDQDYDLSQLQQPDTMEPDTIKPVGIRRLDERPLHPEPQYPVRSVAPHPGDIGDFINEGLKAADNDPTAPPYDSLLVFDYEGSGSTAGSLSSLNSSSSGGDQDYDYLNDWGPRFRKLADMYGGNDD</sequence>
<dbReference type="GO" id="GO:0016339">
    <property type="term" value="P:calcium-dependent cell-cell adhesion via plasma membrane cell adhesion molecules"/>
    <property type="evidence" value="ECO:0007669"/>
    <property type="project" value="TreeGrafter"/>
</dbReference>
<dbReference type="GO" id="GO:0042383">
    <property type="term" value="C:sarcolemma"/>
    <property type="evidence" value="ECO:0007669"/>
    <property type="project" value="UniProtKB-SubCell"/>
</dbReference>
<dbReference type="PRINTS" id="PR01820">
    <property type="entry name" value="DESMOCOLLIN"/>
</dbReference>
<dbReference type="Pfam" id="PF01049">
    <property type="entry name" value="CADH_Y-type_LIR"/>
    <property type="match status" value="1"/>
</dbReference>
<feature type="compositionally biased region" description="Acidic residues" evidence="21">
    <location>
        <begin position="1033"/>
        <end position="1042"/>
    </location>
</feature>
<evidence type="ECO:0000256" key="16">
    <source>
        <dbReference type="ARBA" id="ARBA00023136"/>
    </source>
</evidence>
<dbReference type="GO" id="GO:0007398">
    <property type="term" value="P:ectoderm development"/>
    <property type="evidence" value="ECO:0007669"/>
    <property type="project" value="UniProtKB-ARBA"/>
</dbReference>
<feature type="domain" description="Cadherin" evidence="24">
    <location>
        <begin position="640"/>
        <end position="754"/>
    </location>
</feature>
<evidence type="ECO:0000256" key="9">
    <source>
        <dbReference type="ARBA" id="ARBA00022723"/>
    </source>
</evidence>
<dbReference type="PANTHER" id="PTHR24027:SF79">
    <property type="entry name" value="CADHERIN-2"/>
    <property type="match status" value="1"/>
</dbReference>
<dbReference type="GO" id="GO:0005737">
    <property type="term" value="C:cytoplasm"/>
    <property type="evidence" value="ECO:0007669"/>
    <property type="project" value="TreeGrafter"/>
</dbReference>